<dbReference type="Pfam" id="PF13927">
    <property type="entry name" value="Ig_3"/>
    <property type="match status" value="2"/>
</dbReference>
<proteinExistence type="predicted"/>
<keyword evidence="6" id="KW-0472">Membrane</keyword>
<dbReference type="Pfam" id="PF07679">
    <property type="entry name" value="I-set"/>
    <property type="match status" value="2"/>
</dbReference>
<dbReference type="PANTHER" id="PTHR12231">
    <property type="entry name" value="CTX-RELATED TYPE I TRANSMEMBRANE PROTEIN"/>
    <property type="match status" value="1"/>
</dbReference>
<dbReference type="SUPFAM" id="SSF48726">
    <property type="entry name" value="Immunoglobulin"/>
    <property type="match status" value="5"/>
</dbReference>
<keyword evidence="6" id="KW-0812">Transmembrane</keyword>
<keyword evidence="6" id="KW-1133">Transmembrane helix</keyword>
<feature type="compositionally biased region" description="Gly residues" evidence="5">
    <location>
        <begin position="238"/>
        <end position="254"/>
    </location>
</feature>
<evidence type="ECO:0000256" key="4">
    <source>
        <dbReference type="ARBA" id="ARBA00023319"/>
    </source>
</evidence>
<feature type="transmembrane region" description="Helical" evidence="6">
    <location>
        <begin position="16"/>
        <end position="39"/>
    </location>
</feature>
<keyword evidence="4" id="KW-0393">Immunoglobulin domain</keyword>
<evidence type="ECO:0000256" key="6">
    <source>
        <dbReference type="SAM" id="Phobius"/>
    </source>
</evidence>
<dbReference type="InterPro" id="IPR003599">
    <property type="entry name" value="Ig_sub"/>
</dbReference>
<keyword evidence="3" id="KW-1015">Disulfide bond</keyword>
<evidence type="ECO:0000259" key="7">
    <source>
        <dbReference type="PROSITE" id="PS50835"/>
    </source>
</evidence>
<keyword evidence="1" id="KW-0732">Signal</keyword>
<evidence type="ECO:0000256" key="2">
    <source>
        <dbReference type="ARBA" id="ARBA00022737"/>
    </source>
</evidence>
<feature type="domain" description="Ig-like" evidence="7">
    <location>
        <begin position="715"/>
        <end position="799"/>
    </location>
</feature>
<feature type="compositionally biased region" description="Low complexity" evidence="5">
    <location>
        <begin position="225"/>
        <end position="234"/>
    </location>
</feature>
<dbReference type="SMART" id="SM00408">
    <property type="entry name" value="IGc2"/>
    <property type="match status" value="5"/>
</dbReference>
<dbReference type="InterPro" id="IPR013783">
    <property type="entry name" value="Ig-like_fold"/>
</dbReference>
<dbReference type="AlphaFoldDB" id="A7RQE6"/>
<dbReference type="InterPro" id="IPR013098">
    <property type="entry name" value="Ig_I-set"/>
</dbReference>
<dbReference type="InParanoid" id="A7RQE6"/>
<feature type="region of interest" description="Disordered" evidence="5">
    <location>
        <begin position="213"/>
        <end position="266"/>
    </location>
</feature>
<sequence length="807" mass="88745">MAGDADKPRKTNRSKWNILIVCHIVFSIVLAALVIHNYVKNESRFKELGEKLERCETIRDLASEMTVSVSTSTPRVVQDLSAMLRRSPQENETSEISRTTIKTKIKAGFIEAQEENTTEVGHEGFLPETGPGIQANHMQNNITAVNESSPEKHFKGSDGNLSRGWYKGSEVDPRSCLELLKSILVSMFTSRYTVLFSGCLFDIQVNESQKICTDLRGPRGPPGSRGPRGFTGTPGEQGKPGGSHAVGGQQGEGCSGTMLGKGDRTPPLFLETQPTYISREGISIKMTCNTTANPSANIMWFRNDVILTGRRYQISQSVMESQRGFFTSSSNLKNTKKSNNLLSSYPMAFVPVPRRIQMLCPSKVPHPITQSTLVIKETRGSDTGTYTCRARNMMGARDYHVDLIVQGNQSKSQKHRTHIPVAIVVRPENQTELEGNEVSLNCNASGIPAPSITWYRQDGGYMPVNHRVVNGDLIISNITKSLEGTYVCEAKNVLGARTKEATVLVNIAPRLTSLHKTPLTIVENSTAVVPCTSTGFPTPEISWSKIGNSMDVSRMSYDSQALIIKDVRYSDRGTYVCSATNEEGRVNGTVTVIVQVAPRVHQQPKAIEFGYRPASKELQLRVFGFPPPNITWSGPALRHSKSRVNQSDGSLMIMRTEFRDSGEYQAIVKNVVGQAVIRTFLVVNQGDFFKVFIIDLGQQLVRHSWGMFPLLLVAPLLMSFPTTPLTIVENSTAVVPCISTGFPAPVINWTKIENSMDPSRMSYDSRALTIKDVRLSDVGTYVCSATNVAGQVNGNVTVIVKGTNELL</sequence>
<dbReference type="CDD" id="cd00096">
    <property type="entry name" value="Ig"/>
    <property type="match status" value="1"/>
</dbReference>
<dbReference type="EMBL" id="DS469528">
    <property type="protein sequence ID" value="EDO46350.1"/>
    <property type="molecule type" value="Genomic_DNA"/>
</dbReference>
<evidence type="ECO:0000256" key="1">
    <source>
        <dbReference type="ARBA" id="ARBA00022729"/>
    </source>
</evidence>
<keyword evidence="2" id="KW-0677">Repeat</keyword>
<keyword evidence="9" id="KW-1185">Reference proteome</keyword>
<dbReference type="eggNOG" id="KOG4475">
    <property type="taxonomic scope" value="Eukaryota"/>
</dbReference>
<dbReference type="PANTHER" id="PTHR12231:SF253">
    <property type="entry name" value="DPR-INTERACTING PROTEIN ETA, ISOFORM B-RELATED"/>
    <property type="match status" value="1"/>
</dbReference>
<protein>
    <recommendedName>
        <fullName evidence="7">Ig-like domain-containing protein</fullName>
    </recommendedName>
</protein>
<dbReference type="InterPro" id="IPR051170">
    <property type="entry name" value="Neural/epithelial_adhesion"/>
</dbReference>
<reference evidence="8 9" key="1">
    <citation type="journal article" date="2007" name="Science">
        <title>Sea anemone genome reveals ancestral eumetazoan gene repertoire and genomic organization.</title>
        <authorList>
            <person name="Putnam N.H."/>
            <person name="Srivastava M."/>
            <person name="Hellsten U."/>
            <person name="Dirks B."/>
            <person name="Chapman J."/>
            <person name="Salamov A."/>
            <person name="Terry A."/>
            <person name="Shapiro H."/>
            <person name="Lindquist E."/>
            <person name="Kapitonov V.V."/>
            <person name="Jurka J."/>
            <person name="Genikhovich G."/>
            <person name="Grigoriev I.V."/>
            <person name="Lucas S.M."/>
            <person name="Steele R.E."/>
            <person name="Finnerty J.R."/>
            <person name="Technau U."/>
            <person name="Martindale M.Q."/>
            <person name="Rokhsar D.S."/>
        </authorList>
    </citation>
    <scope>NUCLEOTIDE SEQUENCE [LARGE SCALE GENOMIC DNA]</scope>
    <source>
        <strain evidence="9">CH2 X CH6</strain>
    </source>
</reference>
<gene>
    <name evidence="8" type="ORF">NEMVEDRAFT_v1g200560</name>
</gene>
<accession>A7RQE6</accession>
<feature type="domain" description="Ig-like" evidence="7">
    <location>
        <begin position="420"/>
        <end position="504"/>
    </location>
</feature>
<dbReference type="Gene3D" id="2.60.40.10">
    <property type="entry name" value="Immunoglobulins"/>
    <property type="match status" value="5"/>
</dbReference>
<dbReference type="Proteomes" id="UP000001593">
    <property type="component" value="Unassembled WGS sequence"/>
</dbReference>
<dbReference type="PROSITE" id="PS50835">
    <property type="entry name" value="IG_LIKE"/>
    <property type="match status" value="4"/>
</dbReference>
<dbReference type="SMART" id="SM00409">
    <property type="entry name" value="IG"/>
    <property type="match status" value="5"/>
</dbReference>
<dbReference type="FunFam" id="2.60.40.10:FF:004623">
    <property type="match status" value="1"/>
</dbReference>
<feature type="domain" description="Ig-like" evidence="7">
    <location>
        <begin position="509"/>
        <end position="593"/>
    </location>
</feature>
<dbReference type="HOGENOM" id="CLU_349280_0_0_1"/>
<evidence type="ECO:0000313" key="9">
    <source>
        <dbReference type="Proteomes" id="UP000001593"/>
    </source>
</evidence>
<feature type="domain" description="Ig-like" evidence="7">
    <location>
        <begin position="267"/>
        <end position="404"/>
    </location>
</feature>
<dbReference type="InterPro" id="IPR007110">
    <property type="entry name" value="Ig-like_dom"/>
</dbReference>
<evidence type="ECO:0000256" key="5">
    <source>
        <dbReference type="SAM" id="MobiDB-lite"/>
    </source>
</evidence>
<dbReference type="OMA" id="ANIMWFR"/>
<name>A7RQE6_NEMVE</name>
<evidence type="ECO:0000256" key="3">
    <source>
        <dbReference type="ARBA" id="ARBA00023157"/>
    </source>
</evidence>
<dbReference type="FunFam" id="2.60.40.10:FF:000032">
    <property type="entry name" value="palladin isoform X1"/>
    <property type="match status" value="1"/>
</dbReference>
<evidence type="ECO:0000313" key="8">
    <source>
        <dbReference type="EMBL" id="EDO46350.1"/>
    </source>
</evidence>
<dbReference type="InterPro" id="IPR003598">
    <property type="entry name" value="Ig_sub2"/>
</dbReference>
<organism evidence="8 9">
    <name type="scientific">Nematostella vectensis</name>
    <name type="common">Starlet sea anemone</name>
    <dbReference type="NCBI Taxonomy" id="45351"/>
    <lineage>
        <taxon>Eukaryota</taxon>
        <taxon>Metazoa</taxon>
        <taxon>Cnidaria</taxon>
        <taxon>Anthozoa</taxon>
        <taxon>Hexacorallia</taxon>
        <taxon>Actiniaria</taxon>
        <taxon>Edwardsiidae</taxon>
        <taxon>Nematostella</taxon>
    </lineage>
</organism>
<dbReference type="InterPro" id="IPR036179">
    <property type="entry name" value="Ig-like_dom_sf"/>
</dbReference>